<dbReference type="RefSeq" id="XP_031871982.1">
    <property type="nucleotide sequence ID" value="XM_032012289.1"/>
</dbReference>
<keyword evidence="2" id="KW-0472">Membrane</keyword>
<evidence type="ECO:0000256" key="1">
    <source>
        <dbReference type="SAM" id="MobiDB-lite"/>
    </source>
</evidence>
<evidence type="ECO:0000313" key="3">
    <source>
        <dbReference type="EMBL" id="RDL39326.1"/>
    </source>
</evidence>
<accession>A0A370TUX6</accession>
<evidence type="ECO:0000313" key="4">
    <source>
        <dbReference type="Proteomes" id="UP000254866"/>
    </source>
</evidence>
<feature type="region of interest" description="Disordered" evidence="1">
    <location>
        <begin position="169"/>
        <end position="197"/>
    </location>
</feature>
<name>A0A370TUX6_9HELO</name>
<organism evidence="3 4">
    <name type="scientific">Venustampulla echinocandica</name>
    <dbReference type="NCBI Taxonomy" id="2656787"/>
    <lineage>
        <taxon>Eukaryota</taxon>
        <taxon>Fungi</taxon>
        <taxon>Dikarya</taxon>
        <taxon>Ascomycota</taxon>
        <taxon>Pezizomycotina</taxon>
        <taxon>Leotiomycetes</taxon>
        <taxon>Helotiales</taxon>
        <taxon>Pleuroascaceae</taxon>
        <taxon>Venustampulla</taxon>
    </lineage>
</organism>
<comment type="caution">
    <text evidence="3">The sequence shown here is derived from an EMBL/GenBank/DDBJ whole genome shotgun (WGS) entry which is preliminary data.</text>
</comment>
<dbReference type="Proteomes" id="UP000254866">
    <property type="component" value="Unassembled WGS sequence"/>
</dbReference>
<evidence type="ECO:0000256" key="2">
    <source>
        <dbReference type="SAM" id="Phobius"/>
    </source>
</evidence>
<feature type="region of interest" description="Disordered" evidence="1">
    <location>
        <begin position="232"/>
        <end position="260"/>
    </location>
</feature>
<feature type="transmembrane region" description="Helical" evidence="2">
    <location>
        <begin position="58"/>
        <end position="79"/>
    </location>
</feature>
<dbReference type="EMBL" id="NPIC01000002">
    <property type="protein sequence ID" value="RDL39326.1"/>
    <property type="molecule type" value="Genomic_DNA"/>
</dbReference>
<keyword evidence="4" id="KW-1185">Reference proteome</keyword>
<dbReference type="AlphaFoldDB" id="A0A370TUX6"/>
<protein>
    <submittedName>
        <fullName evidence="3">Uncharacterized protein</fullName>
    </submittedName>
</protein>
<sequence>MKQLSAAAVVNSACASSRCWRGQSPRVCFADGEGRGRSRGPWGGRRSVRRSQTNEKGALWALCNGGGIVVIALLFLALLQASHHVWIGVGMRLGGVLGPRGISVEGKTSDWSWGKLGVAVGGEQCELEEARIVGSAAAIGPTHQPAAQYPRLQGLAGRAEGRSRGKMGQIGLRGLRSPHRPPLLNSARPAQKRTTQETQPIGLRILPPYSWREVLFIPKAVLTTASLTTAKRGKKKGSWLKPEARSLKPGGRTCAHHWSR</sequence>
<gene>
    <name evidence="3" type="ORF">BP5553_03666</name>
</gene>
<reference evidence="3 4" key="1">
    <citation type="journal article" date="2018" name="IMA Fungus">
        <title>IMA Genome-F 9: Draft genome sequence of Annulohypoxylon stygium, Aspergillus mulundensis, Berkeleyomyces basicola (syn. Thielaviopsis basicola), Ceratocystis smalleyi, two Cercospora beticola strains, Coleophoma cylindrospora, Fusarium fracticaudum, Phialophora cf. hyalina, and Morchella septimelata.</title>
        <authorList>
            <person name="Wingfield B.D."/>
            <person name="Bills G.F."/>
            <person name="Dong Y."/>
            <person name="Huang W."/>
            <person name="Nel W.J."/>
            <person name="Swalarsk-Parry B.S."/>
            <person name="Vaghefi N."/>
            <person name="Wilken P.M."/>
            <person name="An Z."/>
            <person name="de Beer Z.W."/>
            <person name="De Vos L."/>
            <person name="Chen L."/>
            <person name="Duong T.A."/>
            <person name="Gao Y."/>
            <person name="Hammerbacher A."/>
            <person name="Kikkert J.R."/>
            <person name="Li Y."/>
            <person name="Li H."/>
            <person name="Li K."/>
            <person name="Li Q."/>
            <person name="Liu X."/>
            <person name="Ma X."/>
            <person name="Naidoo K."/>
            <person name="Pethybridge S.J."/>
            <person name="Sun J."/>
            <person name="Steenkamp E.T."/>
            <person name="van der Nest M.A."/>
            <person name="van Wyk S."/>
            <person name="Wingfield M.J."/>
            <person name="Xiong C."/>
            <person name="Yue Q."/>
            <person name="Zhang X."/>
        </authorList>
    </citation>
    <scope>NUCLEOTIDE SEQUENCE [LARGE SCALE GENOMIC DNA]</scope>
    <source>
        <strain evidence="3 4">BP 5553</strain>
    </source>
</reference>
<dbReference type="GeneID" id="43596515"/>
<keyword evidence="2" id="KW-0812">Transmembrane</keyword>
<proteinExistence type="predicted"/>
<keyword evidence="2" id="KW-1133">Transmembrane helix</keyword>